<feature type="non-terminal residue" evidence="2">
    <location>
        <position position="1"/>
    </location>
</feature>
<feature type="compositionally biased region" description="Basic residues" evidence="1">
    <location>
        <begin position="28"/>
        <end position="55"/>
    </location>
</feature>
<organism evidence="2">
    <name type="scientific">uncultured Gemmatimonadota bacterium</name>
    <dbReference type="NCBI Taxonomy" id="203437"/>
    <lineage>
        <taxon>Bacteria</taxon>
        <taxon>Pseudomonadati</taxon>
        <taxon>Gemmatimonadota</taxon>
        <taxon>environmental samples</taxon>
    </lineage>
</organism>
<dbReference type="AlphaFoldDB" id="A0A6J4KHX7"/>
<evidence type="ECO:0000313" key="2">
    <source>
        <dbReference type="EMBL" id="CAA9306171.1"/>
    </source>
</evidence>
<gene>
    <name evidence="2" type="ORF">AVDCRST_MAG89-813</name>
</gene>
<feature type="non-terminal residue" evidence="2">
    <location>
        <position position="199"/>
    </location>
</feature>
<accession>A0A6J4KHX7</accession>
<protein>
    <submittedName>
        <fullName evidence="2">Uncharacterized protein</fullName>
    </submittedName>
</protein>
<feature type="region of interest" description="Disordered" evidence="1">
    <location>
        <begin position="1"/>
        <end position="199"/>
    </location>
</feature>
<evidence type="ECO:0000256" key="1">
    <source>
        <dbReference type="SAM" id="MobiDB-lite"/>
    </source>
</evidence>
<sequence>EIHPSGPLRGTRAADRCAPRRAAAPGARPRRPRVRGRRRTRGGAHARSPGGRHWRPGAPGPDGGRARYPHRVRGAHPDDGHPGGRAGDGPFRAHGDSRPCVAARAHLLRRAEPQRADERQRVPVPGVRRDDRDDGRQPAPGRGGGAEARHRRGPDARTAPAHRGAVHHRGHAADGCLPRRGLSRGGAPVRGRVGREGRH</sequence>
<proteinExistence type="predicted"/>
<reference evidence="2" key="1">
    <citation type="submission" date="2020-02" db="EMBL/GenBank/DDBJ databases">
        <authorList>
            <person name="Meier V. D."/>
        </authorList>
    </citation>
    <scope>NUCLEOTIDE SEQUENCE</scope>
    <source>
        <strain evidence="2">AVDCRST_MAG89</strain>
    </source>
</reference>
<name>A0A6J4KHX7_9BACT</name>
<dbReference type="EMBL" id="CADCTV010000177">
    <property type="protein sequence ID" value="CAA9306171.1"/>
    <property type="molecule type" value="Genomic_DNA"/>
</dbReference>
<feature type="compositionally biased region" description="Basic and acidic residues" evidence="1">
    <location>
        <begin position="109"/>
        <end position="136"/>
    </location>
</feature>